<dbReference type="HOGENOM" id="CLU_3127118_0_0_1"/>
<dbReference type="Proteomes" id="UP000032141">
    <property type="component" value="Chromosome C3"/>
</dbReference>
<evidence type="ECO:0000313" key="2">
    <source>
        <dbReference type="Proteomes" id="UP000032141"/>
    </source>
</evidence>
<proteinExistence type="predicted"/>
<dbReference type="Gramene" id="Bo3g001250.1">
    <property type="protein sequence ID" value="Bo3g001250.1"/>
    <property type="gene ID" value="Bo3g001250"/>
</dbReference>
<organism evidence="1 2">
    <name type="scientific">Brassica oleracea var. oleracea</name>
    <dbReference type="NCBI Taxonomy" id="109376"/>
    <lineage>
        <taxon>Eukaryota</taxon>
        <taxon>Viridiplantae</taxon>
        <taxon>Streptophyta</taxon>
        <taxon>Embryophyta</taxon>
        <taxon>Tracheophyta</taxon>
        <taxon>Spermatophyta</taxon>
        <taxon>Magnoliopsida</taxon>
        <taxon>eudicotyledons</taxon>
        <taxon>Gunneridae</taxon>
        <taxon>Pentapetalae</taxon>
        <taxon>rosids</taxon>
        <taxon>malvids</taxon>
        <taxon>Brassicales</taxon>
        <taxon>Brassicaceae</taxon>
        <taxon>Brassiceae</taxon>
        <taxon>Brassica</taxon>
    </lineage>
</organism>
<evidence type="ECO:0000313" key="1">
    <source>
        <dbReference type="EnsemblPlants" id="Bo3g001250.1"/>
    </source>
</evidence>
<protein>
    <submittedName>
        <fullName evidence="1">Uncharacterized protein</fullName>
    </submittedName>
</protein>
<name>A0A0D3AZ90_BRAOL</name>
<reference evidence="1" key="2">
    <citation type="submission" date="2015-03" db="UniProtKB">
        <authorList>
            <consortium name="EnsemblPlants"/>
        </authorList>
    </citation>
    <scope>IDENTIFICATION</scope>
</reference>
<dbReference type="AlphaFoldDB" id="A0A0D3AZ90"/>
<reference evidence="1 2" key="1">
    <citation type="journal article" date="2014" name="Genome Biol.">
        <title>Transcriptome and methylome profiling reveals relics of genome dominance in the mesopolyploid Brassica oleracea.</title>
        <authorList>
            <person name="Parkin I.A."/>
            <person name="Koh C."/>
            <person name="Tang H."/>
            <person name="Robinson S.J."/>
            <person name="Kagale S."/>
            <person name="Clarke W.E."/>
            <person name="Town C.D."/>
            <person name="Nixon J."/>
            <person name="Krishnakumar V."/>
            <person name="Bidwell S.L."/>
            <person name="Denoeud F."/>
            <person name="Belcram H."/>
            <person name="Links M.G."/>
            <person name="Just J."/>
            <person name="Clarke C."/>
            <person name="Bender T."/>
            <person name="Huebert T."/>
            <person name="Mason A.S."/>
            <person name="Pires J.C."/>
            <person name="Barker G."/>
            <person name="Moore J."/>
            <person name="Walley P.G."/>
            <person name="Manoli S."/>
            <person name="Batley J."/>
            <person name="Edwards D."/>
            <person name="Nelson M.N."/>
            <person name="Wang X."/>
            <person name="Paterson A.H."/>
            <person name="King G."/>
            <person name="Bancroft I."/>
            <person name="Chalhoub B."/>
            <person name="Sharpe A.G."/>
        </authorList>
    </citation>
    <scope>NUCLEOTIDE SEQUENCE</scope>
    <source>
        <strain evidence="1 2">cv. TO1000</strain>
    </source>
</reference>
<sequence>MRASVAASRLSDDRKLFRVLPTIQSGMQSSLNFSQSNSWIGSTWRNSGNL</sequence>
<keyword evidence="2" id="KW-1185">Reference proteome</keyword>
<accession>A0A0D3AZ90</accession>
<dbReference type="EnsemblPlants" id="Bo3g001250.1">
    <property type="protein sequence ID" value="Bo3g001250.1"/>
    <property type="gene ID" value="Bo3g001250"/>
</dbReference>